<comment type="function">
    <text evidence="6">The RecF protein is involved in DNA metabolism; it is required for DNA replication and normal SOS inducibility. RecF binds preferentially to single-stranded, linear DNA. It also seems to bind ATP.</text>
</comment>
<dbReference type="InterPro" id="IPR027417">
    <property type="entry name" value="P-loop_NTPase"/>
</dbReference>
<keyword evidence="4 6" id="KW-0067">ATP-binding</keyword>
<protein>
    <recommendedName>
        <fullName evidence="6">DNA replication and repair protein RecF</fullName>
    </recommendedName>
</protein>
<dbReference type="GO" id="GO:0000731">
    <property type="term" value="P:DNA synthesis involved in DNA repair"/>
    <property type="evidence" value="ECO:0007669"/>
    <property type="project" value="TreeGrafter"/>
</dbReference>
<keyword evidence="6" id="KW-0742">SOS response</keyword>
<evidence type="ECO:0000256" key="4">
    <source>
        <dbReference type="ARBA" id="ARBA00022840"/>
    </source>
</evidence>
<dbReference type="PROSITE" id="PS00617">
    <property type="entry name" value="RECF_1"/>
    <property type="match status" value="1"/>
</dbReference>
<name>A0A938BRW8_UNCW3</name>
<feature type="domain" description="AAA+ ATPase" evidence="8">
    <location>
        <begin position="50"/>
        <end position="449"/>
    </location>
</feature>
<dbReference type="InterPro" id="IPR018078">
    <property type="entry name" value="DNA-binding_RecF_CS"/>
</dbReference>
<comment type="caution">
    <text evidence="9">The sequence shown here is derived from an EMBL/GenBank/DDBJ whole genome shotgun (WGS) entry which is preliminary data.</text>
</comment>
<proteinExistence type="inferred from homology"/>
<gene>
    <name evidence="6" type="primary">recF</name>
    <name evidence="9" type="ORF">FJY68_09365</name>
</gene>
<dbReference type="GO" id="GO:0016887">
    <property type="term" value="F:ATP hydrolysis activity"/>
    <property type="evidence" value="ECO:0007669"/>
    <property type="project" value="InterPro"/>
</dbReference>
<feature type="region of interest" description="Disordered" evidence="7">
    <location>
        <begin position="448"/>
        <end position="492"/>
    </location>
</feature>
<dbReference type="InterPro" id="IPR042174">
    <property type="entry name" value="RecF_2"/>
</dbReference>
<dbReference type="HAMAP" id="MF_00365">
    <property type="entry name" value="RecF"/>
    <property type="match status" value="1"/>
</dbReference>
<dbReference type="GO" id="GO:0006302">
    <property type="term" value="P:double-strand break repair"/>
    <property type="evidence" value="ECO:0007669"/>
    <property type="project" value="InterPro"/>
</dbReference>
<dbReference type="Gene3D" id="1.20.1050.90">
    <property type="entry name" value="RecF/RecN/SMC, N-terminal domain"/>
    <property type="match status" value="2"/>
</dbReference>
<sequence length="492" mass="54044">MSLWYAPVRFLCRSLGLNELPFRVDWGVALASISLRGFRNLDPTIIAFDSGANYLFGPNGAGKTNLLEAIHYLAIGRSFRRCPDAELLGFGRDVLVVSGTDERGDTAEIRFDGREKRILRNDIPVEKLSEYFGWLPVVVLLLEDIELVKGAPAIRRSFLDMAISKAEGGTKSEARSCSSPQPSPHGGEGERSEGEEAGGGQRRADNGHREGRSYIALIAEYRRAVSQYNRLLEKRGERREEGGDELAAWEEEVVRSGVPVYEARRAKVGELLASAANHYERLAGHSAVFTYRSSVVAAGTRSEIVARGQSPAHEAPHSGTIATVSVMSPSNLAEAFRQRLSATRERARVLGHAVVGPHRDDIRIARDDRELRKFGSVGEQRLAGIALRLAEADMILSAGRQRPVFLLDEVASELDEQRSRMVLAMVAERGQMVYAAARRTVRLHIRSPKEDGRVADSVRDGDGSLDHLTTGPLERSSGKEFHVEAGKVSQVS</sequence>
<dbReference type="PANTHER" id="PTHR32182">
    <property type="entry name" value="DNA REPLICATION AND REPAIR PROTEIN RECF"/>
    <property type="match status" value="1"/>
</dbReference>
<dbReference type="EMBL" id="VGIR01000056">
    <property type="protein sequence ID" value="MBM3332040.1"/>
    <property type="molecule type" value="Genomic_DNA"/>
</dbReference>
<dbReference type="InterPro" id="IPR038729">
    <property type="entry name" value="Rad50/SbcC_AAA"/>
</dbReference>
<accession>A0A938BRW8</accession>
<evidence type="ECO:0000256" key="7">
    <source>
        <dbReference type="SAM" id="MobiDB-lite"/>
    </source>
</evidence>
<evidence type="ECO:0000256" key="1">
    <source>
        <dbReference type="ARBA" id="ARBA00022490"/>
    </source>
</evidence>
<comment type="similarity">
    <text evidence="6">Belongs to the RecF family.</text>
</comment>
<evidence type="ECO:0000256" key="6">
    <source>
        <dbReference type="HAMAP-Rule" id="MF_00365"/>
    </source>
</evidence>
<keyword evidence="1 6" id="KW-0963">Cytoplasm</keyword>
<organism evidence="9 10">
    <name type="scientific">candidate division WOR-3 bacterium</name>
    <dbReference type="NCBI Taxonomy" id="2052148"/>
    <lineage>
        <taxon>Bacteria</taxon>
        <taxon>Bacteria division WOR-3</taxon>
    </lineage>
</organism>
<dbReference type="Proteomes" id="UP000779900">
    <property type="component" value="Unassembled WGS sequence"/>
</dbReference>
<dbReference type="PANTHER" id="PTHR32182:SF0">
    <property type="entry name" value="DNA REPLICATION AND REPAIR PROTEIN RECF"/>
    <property type="match status" value="1"/>
</dbReference>
<keyword evidence="2 6" id="KW-0235">DNA replication</keyword>
<evidence type="ECO:0000313" key="10">
    <source>
        <dbReference type="Proteomes" id="UP000779900"/>
    </source>
</evidence>
<feature type="region of interest" description="Disordered" evidence="7">
    <location>
        <begin position="169"/>
        <end position="207"/>
    </location>
</feature>
<dbReference type="SMART" id="SM00382">
    <property type="entry name" value="AAA"/>
    <property type="match status" value="1"/>
</dbReference>
<evidence type="ECO:0000256" key="2">
    <source>
        <dbReference type="ARBA" id="ARBA00022705"/>
    </source>
</evidence>
<feature type="binding site" evidence="6">
    <location>
        <begin position="57"/>
        <end position="64"/>
    </location>
    <ligand>
        <name>ATP</name>
        <dbReference type="ChEBI" id="CHEBI:30616"/>
    </ligand>
</feature>
<dbReference type="Pfam" id="PF13476">
    <property type="entry name" value="AAA_23"/>
    <property type="match status" value="1"/>
</dbReference>
<dbReference type="GO" id="GO:0005737">
    <property type="term" value="C:cytoplasm"/>
    <property type="evidence" value="ECO:0007669"/>
    <property type="project" value="UniProtKB-SubCell"/>
</dbReference>
<feature type="compositionally biased region" description="Basic and acidic residues" evidence="7">
    <location>
        <begin position="476"/>
        <end position="485"/>
    </location>
</feature>
<dbReference type="Gene3D" id="3.40.50.300">
    <property type="entry name" value="P-loop containing nucleotide triphosphate hydrolases"/>
    <property type="match status" value="2"/>
</dbReference>
<evidence type="ECO:0000256" key="3">
    <source>
        <dbReference type="ARBA" id="ARBA00022741"/>
    </source>
</evidence>
<keyword evidence="6" id="KW-0227">DNA damage</keyword>
<comment type="subcellular location">
    <subcellularLocation>
        <location evidence="6">Cytoplasm</location>
    </subcellularLocation>
</comment>
<dbReference type="PROSITE" id="PS00618">
    <property type="entry name" value="RECF_2"/>
    <property type="match status" value="1"/>
</dbReference>
<reference evidence="9" key="1">
    <citation type="submission" date="2019-03" db="EMBL/GenBank/DDBJ databases">
        <title>Lake Tanganyika Metagenome-Assembled Genomes (MAGs).</title>
        <authorList>
            <person name="Tran P."/>
        </authorList>
    </citation>
    <scope>NUCLEOTIDE SEQUENCE</scope>
    <source>
        <strain evidence="9">K_DeepCast_150m_m2_040</strain>
    </source>
</reference>
<dbReference type="InterPro" id="IPR003593">
    <property type="entry name" value="AAA+_ATPase"/>
</dbReference>
<dbReference type="InterPro" id="IPR001238">
    <property type="entry name" value="DNA-binding_RecF"/>
</dbReference>
<keyword evidence="3 6" id="KW-0547">Nucleotide-binding</keyword>
<dbReference type="GO" id="GO:0009432">
    <property type="term" value="P:SOS response"/>
    <property type="evidence" value="ECO:0007669"/>
    <property type="project" value="UniProtKB-UniRule"/>
</dbReference>
<dbReference type="GO" id="GO:0006260">
    <property type="term" value="P:DNA replication"/>
    <property type="evidence" value="ECO:0007669"/>
    <property type="project" value="UniProtKB-UniRule"/>
</dbReference>
<keyword evidence="5 6" id="KW-0238">DNA-binding</keyword>
<feature type="compositionally biased region" description="Basic and acidic residues" evidence="7">
    <location>
        <begin position="448"/>
        <end position="465"/>
    </location>
</feature>
<evidence type="ECO:0000313" key="9">
    <source>
        <dbReference type="EMBL" id="MBM3332040.1"/>
    </source>
</evidence>
<dbReference type="GO" id="GO:0005524">
    <property type="term" value="F:ATP binding"/>
    <property type="evidence" value="ECO:0007669"/>
    <property type="project" value="UniProtKB-UniRule"/>
</dbReference>
<evidence type="ECO:0000259" key="8">
    <source>
        <dbReference type="SMART" id="SM00382"/>
    </source>
</evidence>
<dbReference type="GO" id="GO:0003697">
    <property type="term" value="F:single-stranded DNA binding"/>
    <property type="evidence" value="ECO:0007669"/>
    <property type="project" value="UniProtKB-UniRule"/>
</dbReference>
<evidence type="ECO:0000256" key="5">
    <source>
        <dbReference type="ARBA" id="ARBA00023125"/>
    </source>
</evidence>
<dbReference type="AlphaFoldDB" id="A0A938BRW8"/>
<keyword evidence="6" id="KW-0234">DNA repair</keyword>
<dbReference type="SUPFAM" id="SSF52540">
    <property type="entry name" value="P-loop containing nucleoside triphosphate hydrolases"/>
    <property type="match status" value="1"/>
</dbReference>